<accession>A0A9Q0L0L9</accession>
<evidence type="ECO:0000256" key="1">
    <source>
        <dbReference type="SAM" id="MobiDB-lite"/>
    </source>
</evidence>
<name>A0A9Q0L0L9_9MAGN</name>
<gene>
    <name evidence="2" type="ORF">NE237_010559</name>
</gene>
<dbReference type="EMBL" id="JAMYWD010000002">
    <property type="protein sequence ID" value="KAJ4979779.1"/>
    <property type="molecule type" value="Genomic_DNA"/>
</dbReference>
<feature type="region of interest" description="Disordered" evidence="1">
    <location>
        <begin position="158"/>
        <end position="204"/>
    </location>
</feature>
<sequence length="204" mass="22426">MIKIADAIAPYEERVIIISSVDKDSKVSEAENALHLIASIILTDEDVNAVASVGNIEKLRNESGTSIMILGQNQFPLCAFAHDSDRMVQISAAQGSKAEQKAKKKQVEDEISRFPAKLKGKQSQELASLGYSNRNGKKGNLDTLVKAIAGVSVVTKGDISKPSRSLKRRENRAHQEAARKQRIQDEQSSIVSDRMIENEKLERA</sequence>
<feature type="compositionally biased region" description="Basic and acidic residues" evidence="1">
    <location>
        <begin position="172"/>
        <end position="185"/>
    </location>
</feature>
<organism evidence="2 3">
    <name type="scientific">Protea cynaroides</name>
    <dbReference type="NCBI Taxonomy" id="273540"/>
    <lineage>
        <taxon>Eukaryota</taxon>
        <taxon>Viridiplantae</taxon>
        <taxon>Streptophyta</taxon>
        <taxon>Embryophyta</taxon>
        <taxon>Tracheophyta</taxon>
        <taxon>Spermatophyta</taxon>
        <taxon>Magnoliopsida</taxon>
        <taxon>Proteales</taxon>
        <taxon>Proteaceae</taxon>
        <taxon>Protea</taxon>
    </lineage>
</organism>
<reference evidence="2" key="1">
    <citation type="journal article" date="2023" name="Plant J.">
        <title>The genome of the king protea, Protea cynaroides.</title>
        <authorList>
            <person name="Chang J."/>
            <person name="Duong T.A."/>
            <person name="Schoeman C."/>
            <person name="Ma X."/>
            <person name="Roodt D."/>
            <person name="Barker N."/>
            <person name="Li Z."/>
            <person name="Van de Peer Y."/>
            <person name="Mizrachi E."/>
        </authorList>
    </citation>
    <scope>NUCLEOTIDE SEQUENCE</scope>
    <source>
        <tissue evidence="2">Young leaves</tissue>
    </source>
</reference>
<dbReference type="OrthoDB" id="442947at2759"/>
<keyword evidence="3" id="KW-1185">Reference proteome</keyword>
<dbReference type="AlphaFoldDB" id="A0A9Q0L0L9"/>
<evidence type="ECO:0000313" key="3">
    <source>
        <dbReference type="Proteomes" id="UP001141806"/>
    </source>
</evidence>
<proteinExistence type="predicted"/>
<evidence type="ECO:0000313" key="2">
    <source>
        <dbReference type="EMBL" id="KAJ4979779.1"/>
    </source>
</evidence>
<feature type="compositionally biased region" description="Basic and acidic residues" evidence="1">
    <location>
        <begin position="194"/>
        <end position="204"/>
    </location>
</feature>
<comment type="caution">
    <text evidence="2">The sequence shown here is derived from an EMBL/GenBank/DDBJ whole genome shotgun (WGS) entry which is preliminary data.</text>
</comment>
<protein>
    <submittedName>
        <fullName evidence="2">Uncharacterized protein</fullName>
    </submittedName>
</protein>
<dbReference type="Proteomes" id="UP001141806">
    <property type="component" value="Unassembled WGS sequence"/>
</dbReference>